<comment type="caution">
    <text evidence="2">The sequence shown here is derived from an EMBL/GenBank/DDBJ whole genome shotgun (WGS) entry which is preliminary data.</text>
</comment>
<gene>
    <name evidence="2" type="ORF">FQ154_17210</name>
</gene>
<sequence>MARRNREENRDAGLHAARYRVARDAAADSVPIDEYARDTGRTLGDGSDVSTGVPVFHAEDEVWEVANSALDAAFARGDFDNLAYAGKPIPGLGSTSDPDWWIKGLMEREHLSGLGPPALLLRKEDAELERTLDKLADPAEVKNLLEDFNARIVEARRQLLGGPPVITALRDVEAELTMWRQRRTARAVPAAVTTLPEPTRRTGWISRLFGTSSQR</sequence>
<dbReference type="OrthoDB" id="3395286at2"/>
<evidence type="ECO:0000313" key="2">
    <source>
        <dbReference type="EMBL" id="KAA0973747.1"/>
    </source>
</evidence>
<name>A0A5B0E3W2_9MICC</name>
<evidence type="ECO:0000259" key="1">
    <source>
        <dbReference type="Pfam" id="PF09350"/>
    </source>
</evidence>
<dbReference type="AlphaFoldDB" id="A0A5B0E3W2"/>
<dbReference type="RefSeq" id="WP_149620656.1">
    <property type="nucleotide sequence ID" value="NZ_VOBL01000022.1"/>
</dbReference>
<organism evidence="2 3">
    <name type="scientific">Paeniglutamicibacter gangotriensis</name>
    <dbReference type="NCBI Taxonomy" id="254787"/>
    <lineage>
        <taxon>Bacteria</taxon>
        <taxon>Bacillati</taxon>
        <taxon>Actinomycetota</taxon>
        <taxon>Actinomycetes</taxon>
        <taxon>Micrococcales</taxon>
        <taxon>Micrococcaceae</taxon>
        <taxon>Paeniglutamicibacter</taxon>
    </lineage>
</organism>
<protein>
    <submittedName>
        <fullName evidence="2">DUF1992 domain-containing protein</fullName>
    </submittedName>
</protein>
<proteinExistence type="predicted"/>
<feature type="domain" description="DnaJ homologue subfamily C member 28 conserved" evidence="1">
    <location>
        <begin position="66"/>
        <end position="132"/>
    </location>
</feature>
<evidence type="ECO:0000313" key="3">
    <source>
        <dbReference type="Proteomes" id="UP000323856"/>
    </source>
</evidence>
<dbReference type="Proteomes" id="UP000323856">
    <property type="component" value="Unassembled WGS sequence"/>
</dbReference>
<accession>A0A5B0E3W2</accession>
<dbReference type="EMBL" id="VOBL01000022">
    <property type="protein sequence ID" value="KAA0973747.1"/>
    <property type="molecule type" value="Genomic_DNA"/>
</dbReference>
<dbReference type="InterPro" id="IPR018961">
    <property type="entry name" value="DnaJ_homolog_subfam-C_membr-28"/>
</dbReference>
<reference evidence="2 3" key="1">
    <citation type="submission" date="2019-07" db="EMBL/GenBank/DDBJ databases">
        <title>Analysis of the biochemical properties, biological activity and biotechnological potential of siderophores and biosurfactants produced by Antarctic psychrotolerant bacteria.</title>
        <authorList>
            <person name="Styczynski M."/>
            <person name="Krucon T."/>
            <person name="Decewicz P."/>
            <person name="Dziewit L."/>
        </authorList>
    </citation>
    <scope>NUCLEOTIDE SEQUENCE [LARGE SCALE GENOMIC DNA]</scope>
    <source>
        <strain evidence="2 3">ANT_H27</strain>
    </source>
</reference>
<dbReference type="Pfam" id="PF09350">
    <property type="entry name" value="DJC28_CD"/>
    <property type="match status" value="1"/>
</dbReference>